<name>A0A7Y6MCI2_9ACTN</name>
<dbReference type="AlphaFoldDB" id="A0A7Y6MCI2"/>
<accession>A0A7Y6MCI2</accession>
<dbReference type="RefSeq" id="WP_175602931.1">
    <property type="nucleotide sequence ID" value="NZ_JABWGO010000006.1"/>
</dbReference>
<sequence length="84" mass="9186">MWAAPVTGGLDQDRVRQAVGRAGRTRRHAPLADDLAGGRRRDRHQDLLDADALDVGYRLVTAGWSGPRLARAILDVYYPGYADG</sequence>
<reference evidence="2 3" key="1">
    <citation type="submission" date="2020-06" db="EMBL/GenBank/DDBJ databases">
        <authorList>
            <person name="Chanama M."/>
        </authorList>
    </citation>
    <scope>NUCLEOTIDE SEQUENCE [LARGE SCALE GENOMIC DNA]</scope>
    <source>
        <strain evidence="2 3">TBRC6557</strain>
    </source>
</reference>
<gene>
    <name evidence="2" type="ORF">HT134_25245</name>
</gene>
<organism evidence="2 3">
    <name type="scientific">Nonomuraea rhodomycinica</name>
    <dbReference type="NCBI Taxonomy" id="1712872"/>
    <lineage>
        <taxon>Bacteria</taxon>
        <taxon>Bacillati</taxon>
        <taxon>Actinomycetota</taxon>
        <taxon>Actinomycetes</taxon>
        <taxon>Streptosporangiales</taxon>
        <taxon>Streptosporangiaceae</taxon>
        <taxon>Nonomuraea</taxon>
    </lineage>
</organism>
<evidence type="ECO:0000256" key="1">
    <source>
        <dbReference type="SAM" id="MobiDB-lite"/>
    </source>
</evidence>
<evidence type="ECO:0000313" key="2">
    <source>
        <dbReference type="EMBL" id="NUW43413.1"/>
    </source>
</evidence>
<keyword evidence="3" id="KW-1185">Reference proteome</keyword>
<evidence type="ECO:0000313" key="3">
    <source>
        <dbReference type="Proteomes" id="UP000546126"/>
    </source>
</evidence>
<protein>
    <submittedName>
        <fullName evidence="2">Uncharacterized protein</fullName>
    </submittedName>
</protein>
<comment type="caution">
    <text evidence="2">The sequence shown here is derived from an EMBL/GenBank/DDBJ whole genome shotgun (WGS) entry which is preliminary data.</text>
</comment>
<feature type="region of interest" description="Disordered" evidence="1">
    <location>
        <begin position="1"/>
        <end position="38"/>
    </location>
</feature>
<proteinExistence type="predicted"/>
<dbReference type="Proteomes" id="UP000546126">
    <property type="component" value="Unassembled WGS sequence"/>
</dbReference>
<dbReference type="EMBL" id="JABWGO010000006">
    <property type="protein sequence ID" value="NUW43413.1"/>
    <property type="molecule type" value="Genomic_DNA"/>
</dbReference>